<dbReference type="InterPro" id="IPR020904">
    <property type="entry name" value="Sc_DH/Rdtase_CS"/>
</dbReference>
<accession>Q11EK1</accession>
<dbReference type="AlphaFoldDB" id="Q11EK1"/>
<dbReference type="SUPFAM" id="SSF51735">
    <property type="entry name" value="NAD(P)-binding Rossmann-fold domains"/>
    <property type="match status" value="1"/>
</dbReference>
<dbReference type="PROSITE" id="PS00061">
    <property type="entry name" value="ADH_SHORT"/>
    <property type="match status" value="1"/>
</dbReference>
<dbReference type="eggNOG" id="COG1028">
    <property type="taxonomic scope" value="Bacteria"/>
</dbReference>
<dbReference type="InterPro" id="IPR002347">
    <property type="entry name" value="SDR_fam"/>
</dbReference>
<evidence type="ECO:0000256" key="1">
    <source>
        <dbReference type="ARBA" id="ARBA00006484"/>
    </source>
</evidence>
<proteinExistence type="inferred from homology"/>
<dbReference type="Pfam" id="PF13561">
    <property type="entry name" value="adh_short_C2"/>
    <property type="match status" value="1"/>
</dbReference>
<dbReference type="STRING" id="266779.Meso_2798"/>
<dbReference type="KEGG" id="mes:Meso_2798"/>
<dbReference type="PRINTS" id="PR00080">
    <property type="entry name" value="SDRFAMILY"/>
</dbReference>
<dbReference type="HOGENOM" id="CLU_010194_1_0_5"/>
<dbReference type="EMBL" id="CP000390">
    <property type="protein sequence ID" value="ABG64174.1"/>
    <property type="molecule type" value="Genomic_DNA"/>
</dbReference>
<protein>
    <submittedName>
        <fullName evidence="3">Short-chain dehydrogenase/reductase SDR</fullName>
    </submittedName>
</protein>
<sequence length="277" mass="29447">MKQVAGGGRRESSELERSLNGPFSGLTVLLTGAAGGFGRCLARRLAADRARLVLSDLHEEPLAELARSLDTEVAFLAGDISEEATAEKLVALAQERFGSLDIAINNAGIAQTFVKLHLIPSDEARRVIEVDLLGVFYAMKHQLPAMERQFRHDKRRRAIVNIASVAGLTGAPRLAIYSAAKHGVIGLTRTAAAEYAAKGVRINAVCPSYARTKMVMGALAMSPAEPSDAEAGLTRDVPMKRLAEIDEVVEVILFAANPKNSFMTGQALAADGGVLAT</sequence>
<reference evidence="3" key="1">
    <citation type="submission" date="2006-06" db="EMBL/GenBank/DDBJ databases">
        <title>Complete sequence of chromosome of Chelativorans sp. BNC1.</title>
        <authorList>
            <consortium name="US DOE Joint Genome Institute"/>
            <person name="Copeland A."/>
            <person name="Lucas S."/>
            <person name="Lapidus A."/>
            <person name="Barry K."/>
            <person name="Detter J.C."/>
            <person name="Glavina del Rio T."/>
            <person name="Hammon N."/>
            <person name="Israni S."/>
            <person name="Dalin E."/>
            <person name="Tice H."/>
            <person name="Pitluck S."/>
            <person name="Chertkov O."/>
            <person name="Brettin T."/>
            <person name="Bruce D."/>
            <person name="Han C."/>
            <person name="Tapia R."/>
            <person name="Gilna P."/>
            <person name="Schmutz J."/>
            <person name="Larimer F."/>
            <person name="Land M."/>
            <person name="Hauser L."/>
            <person name="Kyrpides N."/>
            <person name="Mikhailova N."/>
            <person name="Richardson P."/>
        </authorList>
    </citation>
    <scope>NUCLEOTIDE SEQUENCE</scope>
    <source>
        <strain evidence="3">BNC1</strain>
    </source>
</reference>
<dbReference type="PRINTS" id="PR00081">
    <property type="entry name" value="GDHRDH"/>
</dbReference>
<organism evidence="3">
    <name type="scientific">Chelativorans sp. (strain BNC1)</name>
    <dbReference type="NCBI Taxonomy" id="266779"/>
    <lineage>
        <taxon>Bacteria</taxon>
        <taxon>Pseudomonadati</taxon>
        <taxon>Pseudomonadota</taxon>
        <taxon>Alphaproteobacteria</taxon>
        <taxon>Hyphomicrobiales</taxon>
        <taxon>Phyllobacteriaceae</taxon>
        <taxon>Chelativorans</taxon>
    </lineage>
</organism>
<dbReference type="InterPro" id="IPR036291">
    <property type="entry name" value="NAD(P)-bd_dom_sf"/>
</dbReference>
<dbReference type="GO" id="GO:0016491">
    <property type="term" value="F:oxidoreductase activity"/>
    <property type="evidence" value="ECO:0007669"/>
    <property type="project" value="UniProtKB-KW"/>
</dbReference>
<keyword evidence="2" id="KW-0560">Oxidoreductase</keyword>
<comment type="similarity">
    <text evidence="1">Belongs to the short-chain dehydrogenases/reductases (SDR) family.</text>
</comment>
<gene>
    <name evidence="3" type="ordered locus">Meso_2798</name>
</gene>
<dbReference type="PANTHER" id="PTHR24321:SF8">
    <property type="entry name" value="ESTRADIOL 17-BETA-DEHYDROGENASE 8-RELATED"/>
    <property type="match status" value="1"/>
</dbReference>
<evidence type="ECO:0000313" key="3">
    <source>
        <dbReference type="EMBL" id="ABG64174.1"/>
    </source>
</evidence>
<dbReference type="Gene3D" id="3.40.50.720">
    <property type="entry name" value="NAD(P)-binding Rossmann-like Domain"/>
    <property type="match status" value="1"/>
</dbReference>
<dbReference type="OrthoDB" id="9792355at2"/>
<evidence type="ECO:0000256" key="2">
    <source>
        <dbReference type="ARBA" id="ARBA00023002"/>
    </source>
</evidence>
<dbReference type="FunFam" id="3.40.50.720:FF:000084">
    <property type="entry name" value="Short-chain dehydrogenase reductase"/>
    <property type="match status" value="1"/>
</dbReference>
<dbReference type="CDD" id="cd05233">
    <property type="entry name" value="SDR_c"/>
    <property type="match status" value="1"/>
</dbReference>
<name>Q11EK1_CHESB</name>
<dbReference type="PANTHER" id="PTHR24321">
    <property type="entry name" value="DEHYDROGENASES, SHORT CHAIN"/>
    <property type="match status" value="1"/>
</dbReference>